<dbReference type="RefSeq" id="WP_343793543.1">
    <property type="nucleotide sequence ID" value="NZ_BAAAEU010000025.1"/>
</dbReference>
<dbReference type="EMBL" id="BAAAEU010000025">
    <property type="protein sequence ID" value="GAA0723102.1"/>
    <property type="molecule type" value="Genomic_DNA"/>
</dbReference>
<evidence type="ECO:0000313" key="3">
    <source>
        <dbReference type="Proteomes" id="UP001501523"/>
    </source>
</evidence>
<evidence type="ECO:0000259" key="1">
    <source>
        <dbReference type="SMART" id="SM00507"/>
    </source>
</evidence>
<keyword evidence="3" id="KW-1185">Reference proteome</keyword>
<gene>
    <name evidence="2" type="ORF">GCM10009105_34800</name>
</gene>
<organism evidence="2 3">
    <name type="scientific">Dokdonella soli</name>
    <dbReference type="NCBI Taxonomy" id="529810"/>
    <lineage>
        <taxon>Bacteria</taxon>
        <taxon>Pseudomonadati</taxon>
        <taxon>Pseudomonadota</taxon>
        <taxon>Gammaproteobacteria</taxon>
        <taxon>Lysobacterales</taxon>
        <taxon>Rhodanobacteraceae</taxon>
        <taxon>Dokdonella</taxon>
    </lineage>
</organism>
<dbReference type="Gene3D" id="1.10.30.50">
    <property type="match status" value="1"/>
</dbReference>
<dbReference type="InterPro" id="IPR002711">
    <property type="entry name" value="HNH"/>
</dbReference>
<feature type="domain" description="HNH nuclease" evidence="1">
    <location>
        <begin position="201"/>
        <end position="259"/>
    </location>
</feature>
<proteinExistence type="predicted"/>
<sequence>MSADTLETIRPRERLRVMDLVREAGIDVSDWANFKGASPAANPRYCYEWAFVDQTKVVVLNLWFDSMELDESGAITQRLNLRQLAMQLERNGGRPVWARRARGLDQALQDAVRLKLPVRVIVNEGHRRDIERDPDKASSVEHRMLDELPWTIAEYDWNSGDCLLVRGPAAPRYVDQFSLPTELTVAEKVSRTGEAFVRKPEVRRAVLARAAGRCEYCGESGFETAAGGIYLETHHVIPLSEDGTDSEANVVALCQGHHRQAHYGLDRDSVRSTLLARLGALVATRGSTGPRG</sequence>
<evidence type="ECO:0000313" key="2">
    <source>
        <dbReference type="EMBL" id="GAA0723102.1"/>
    </source>
</evidence>
<name>A0ABN1IX14_9GAMM</name>
<protein>
    <recommendedName>
        <fullName evidence="1">HNH nuclease domain-containing protein</fullName>
    </recommendedName>
</protein>
<dbReference type="SMART" id="SM00507">
    <property type="entry name" value="HNHc"/>
    <property type="match status" value="1"/>
</dbReference>
<dbReference type="Proteomes" id="UP001501523">
    <property type="component" value="Unassembled WGS sequence"/>
</dbReference>
<dbReference type="InterPro" id="IPR003615">
    <property type="entry name" value="HNH_nuc"/>
</dbReference>
<dbReference type="Pfam" id="PF01844">
    <property type="entry name" value="HNH"/>
    <property type="match status" value="1"/>
</dbReference>
<reference evidence="2 3" key="1">
    <citation type="journal article" date="2019" name="Int. J. Syst. Evol. Microbiol.">
        <title>The Global Catalogue of Microorganisms (GCM) 10K type strain sequencing project: providing services to taxonomists for standard genome sequencing and annotation.</title>
        <authorList>
            <consortium name="The Broad Institute Genomics Platform"/>
            <consortium name="The Broad Institute Genome Sequencing Center for Infectious Disease"/>
            <person name="Wu L."/>
            <person name="Ma J."/>
        </authorList>
    </citation>
    <scope>NUCLEOTIDE SEQUENCE [LARGE SCALE GENOMIC DNA]</scope>
    <source>
        <strain evidence="2 3">JCM 15421</strain>
    </source>
</reference>
<dbReference type="CDD" id="cd00085">
    <property type="entry name" value="HNHc"/>
    <property type="match status" value="1"/>
</dbReference>
<comment type="caution">
    <text evidence="2">The sequence shown here is derived from an EMBL/GenBank/DDBJ whole genome shotgun (WGS) entry which is preliminary data.</text>
</comment>
<accession>A0ABN1IX14</accession>